<feature type="domain" description="HTH cro/C1-type" evidence="1">
    <location>
        <begin position="8"/>
        <end position="64"/>
    </location>
</feature>
<dbReference type="PROSITE" id="PS50943">
    <property type="entry name" value="HTH_CROC1"/>
    <property type="match status" value="1"/>
</dbReference>
<reference evidence="3" key="1">
    <citation type="journal article" date="2019" name="Int. J. Syst. Evol. Microbiol.">
        <title>The Global Catalogue of Microorganisms (GCM) 10K type strain sequencing project: providing services to taxonomists for standard genome sequencing and annotation.</title>
        <authorList>
            <consortium name="The Broad Institute Genomics Platform"/>
            <consortium name="The Broad Institute Genome Sequencing Center for Infectious Disease"/>
            <person name="Wu L."/>
            <person name="Ma J."/>
        </authorList>
    </citation>
    <scope>NUCLEOTIDE SEQUENCE [LARGE SCALE GENOMIC DNA]</scope>
    <source>
        <strain evidence="3">CGMCC 1.18578</strain>
    </source>
</reference>
<dbReference type="Proteomes" id="UP001596108">
    <property type="component" value="Unassembled WGS sequence"/>
</dbReference>
<sequence>MSILSERLKQARIRMGKHVTQMVVSKATGVHDRTLGGYENSRGEPDSETLLVLANYYGVTTDYLLGNTNNPLSTLSEEHRSASKKVNIDDDSFLDLPFVVNGRELTREEKVRLQSVARAMLQ</sequence>
<dbReference type="Pfam" id="PF01381">
    <property type="entry name" value="HTH_3"/>
    <property type="match status" value="1"/>
</dbReference>
<proteinExistence type="predicted"/>
<comment type="caution">
    <text evidence="2">The sequence shown here is derived from an EMBL/GenBank/DDBJ whole genome shotgun (WGS) entry which is preliminary data.</text>
</comment>
<gene>
    <name evidence="2" type="ORF">ACFPQ4_03135</name>
</gene>
<accession>A0ABW0QWE4</accession>
<dbReference type="RefSeq" id="WP_378110282.1">
    <property type="nucleotide sequence ID" value="NZ_JBHSNC010000010.1"/>
</dbReference>
<dbReference type="Gene3D" id="1.10.260.40">
    <property type="entry name" value="lambda repressor-like DNA-binding domains"/>
    <property type="match status" value="1"/>
</dbReference>
<dbReference type="InterPro" id="IPR001387">
    <property type="entry name" value="Cro/C1-type_HTH"/>
</dbReference>
<dbReference type="SUPFAM" id="SSF47413">
    <property type="entry name" value="lambda repressor-like DNA-binding domains"/>
    <property type="match status" value="1"/>
</dbReference>
<dbReference type="InterPro" id="IPR010982">
    <property type="entry name" value="Lambda_DNA-bd_dom_sf"/>
</dbReference>
<dbReference type="EMBL" id="JBHSNC010000010">
    <property type="protein sequence ID" value="MFC5528445.1"/>
    <property type="molecule type" value="Genomic_DNA"/>
</dbReference>
<protein>
    <submittedName>
        <fullName evidence="2">Helix-turn-helix domain-containing protein</fullName>
    </submittedName>
</protein>
<organism evidence="2 3">
    <name type="scientific">Cohnella yongneupensis</name>
    <dbReference type="NCBI Taxonomy" id="425006"/>
    <lineage>
        <taxon>Bacteria</taxon>
        <taxon>Bacillati</taxon>
        <taxon>Bacillota</taxon>
        <taxon>Bacilli</taxon>
        <taxon>Bacillales</taxon>
        <taxon>Paenibacillaceae</taxon>
        <taxon>Cohnella</taxon>
    </lineage>
</organism>
<evidence type="ECO:0000313" key="3">
    <source>
        <dbReference type="Proteomes" id="UP001596108"/>
    </source>
</evidence>
<name>A0ABW0QWE4_9BACL</name>
<keyword evidence="3" id="KW-1185">Reference proteome</keyword>
<dbReference type="SMART" id="SM00530">
    <property type="entry name" value="HTH_XRE"/>
    <property type="match status" value="1"/>
</dbReference>
<evidence type="ECO:0000259" key="1">
    <source>
        <dbReference type="PROSITE" id="PS50943"/>
    </source>
</evidence>
<evidence type="ECO:0000313" key="2">
    <source>
        <dbReference type="EMBL" id="MFC5528445.1"/>
    </source>
</evidence>
<dbReference type="CDD" id="cd00093">
    <property type="entry name" value="HTH_XRE"/>
    <property type="match status" value="1"/>
</dbReference>